<name>A0ACC2NM59_9HYME</name>
<reference evidence="1" key="1">
    <citation type="submission" date="2023-04" db="EMBL/GenBank/DDBJ databases">
        <title>A chromosome-level genome assembly of the parasitoid wasp Eretmocerus hayati.</title>
        <authorList>
            <person name="Zhong Y."/>
            <person name="Liu S."/>
            <person name="Liu Y."/>
        </authorList>
    </citation>
    <scope>NUCLEOTIDE SEQUENCE</scope>
    <source>
        <strain evidence="1">ZJU_SS_LIU_2023</strain>
    </source>
</reference>
<dbReference type="Proteomes" id="UP001239111">
    <property type="component" value="Chromosome 3"/>
</dbReference>
<evidence type="ECO:0000313" key="1">
    <source>
        <dbReference type="EMBL" id="KAJ8672275.1"/>
    </source>
</evidence>
<gene>
    <name evidence="1" type="ORF">QAD02_003534</name>
</gene>
<keyword evidence="2" id="KW-1185">Reference proteome</keyword>
<evidence type="ECO:0000313" key="2">
    <source>
        <dbReference type="Proteomes" id="UP001239111"/>
    </source>
</evidence>
<feature type="non-terminal residue" evidence="1">
    <location>
        <position position="1"/>
    </location>
</feature>
<dbReference type="EMBL" id="CM056743">
    <property type="protein sequence ID" value="KAJ8672275.1"/>
    <property type="molecule type" value="Genomic_DNA"/>
</dbReference>
<proteinExistence type="predicted"/>
<comment type="caution">
    <text evidence="1">The sequence shown here is derived from an EMBL/GenBank/DDBJ whole genome shotgun (WGS) entry which is preliminary data.</text>
</comment>
<sequence length="232" mass="26002">VSLRFFPRGNLRLLLTSPMGTTSTLLFERPRDVLNSNFDDWPFLSVHFWSEETKGRWTLQIVNAGNRHVNSPGILKKWQLIFYGTASNPIKIRRHHYNPSQHLHELQPSSSFKSLTYEEWTQEKEHSAPIFVVDPLGSESSSPNDSQDHPRSYVGAAPLVRTSMSPVDPPSGPLLTNLLPGDVPHSKVNTDSSSTHSIRIISRDNCDPECDSSGCLSQGPFGCLTCRNYQSD</sequence>
<organism evidence="1 2">
    <name type="scientific">Eretmocerus hayati</name>
    <dbReference type="NCBI Taxonomy" id="131215"/>
    <lineage>
        <taxon>Eukaryota</taxon>
        <taxon>Metazoa</taxon>
        <taxon>Ecdysozoa</taxon>
        <taxon>Arthropoda</taxon>
        <taxon>Hexapoda</taxon>
        <taxon>Insecta</taxon>
        <taxon>Pterygota</taxon>
        <taxon>Neoptera</taxon>
        <taxon>Endopterygota</taxon>
        <taxon>Hymenoptera</taxon>
        <taxon>Apocrita</taxon>
        <taxon>Proctotrupomorpha</taxon>
        <taxon>Chalcidoidea</taxon>
        <taxon>Aphelinidae</taxon>
        <taxon>Aphelininae</taxon>
        <taxon>Eretmocerus</taxon>
    </lineage>
</organism>
<accession>A0ACC2NM59</accession>
<feature type="non-terminal residue" evidence="1">
    <location>
        <position position="232"/>
    </location>
</feature>
<protein>
    <submittedName>
        <fullName evidence="1">Uncharacterized protein</fullName>
    </submittedName>
</protein>